<dbReference type="Proteomes" id="UP001279642">
    <property type="component" value="Unassembled WGS sequence"/>
</dbReference>
<dbReference type="InterPro" id="IPR036388">
    <property type="entry name" value="WH-like_DNA-bd_sf"/>
</dbReference>
<dbReference type="InterPro" id="IPR016181">
    <property type="entry name" value="Acyl_CoA_acyltransferase"/>
</dbReference>
<dbReference type="InterPro" id="IPR036390">
    <property type="entry name" value="WH_DNA-bd_sf"/>
</dbReference>
<reference evidence="4 5" key="1">
    <citation type="journal article" date="2016" name="Antonie Van Leeuwenhoek">
        <title>Dongia soli sp. nov., isolated from soil from Dokdo, Korea.</title>
        <authorList>
            <person name="Kim D.U."/>
            <person name="Lee H."/>
            <person name="Kim H."/>
            <person name="Kim S.G."/>
            <person name="Ka J.O."/>
        </authorList>
    </citation>
    <scope>NUCLEOTIDE SEQUENCE [LARGE SCALE GENOMIC DNA]</scope>
    <source>
        <strain evidence="4 5">D78</strain>
    </source>
</reference>
<dbReference type="InterPro" id="IPR050769">
    <property type="entry name" value="NAT_camello-type"/>
</dbReference>
<keyword evidence="1" id="KW-0808">Transferase</keyword>
<keyword evidence="5" id="KW-1185">Reference proteome</keyword>
<dbReference type="Gene3D" id="1.10.10.10">
    <property type="entry name" value="Winged helix-like DNA-binding domain superfamily/Winged helix DNA-binding domain"/>
    <property type="match status" value="1"/>
</dbReference>
<evidence type="ECO:0000259" key="3">
    <source>
        <dbReference type="PROSITE" id="PS51186"/>
    </source>
</evidence>
<dbReference type="InterPro" id="IPR000835">
    <property type="entry name" value="HTH_MarR-typ"/>
</dbReference>
<dbReference type="PANTHER" id="PTHR13947:SF37">
    <property type="entry name" value="LD18367P"/>
    <property type="match status" value="1"/>
</dbReference>
<dbReference type="PROSITE" id="PS51186">
    <property type="entry name" value="GNAT"/>
    <property type="match status" value="1"/>
</dbReference>
<dbReference type="InterPro" id="IPR000182">
    <property type="entry name" value="GNAT_dom"/>
</dbReference>
<dbReference type="Pfam" id="PF00583">
    <property type="entry name" value="Acetyltransf_1"/>
    <property type="match status" value="1"/>
</dbReference>
<dbReference type="SUPFAM" id="SSF55729">
    <property type="entry name" value="Acyl-CoA N-acyltransferases (Nat)"/>
    <property type="match status" value="1"/>
</dbReference>
<evidence type="ECO:0000313" key="5">
    <source>
        <dbReference type="Proteomes" id="UP001279642"/>
    </source>
</evidence>
<dbReference type="EMBL" id="JAXCLW010000002">
    <property type="protein sequence ID" value="MDY0883398.1"/>
    <property type="molecule type" value="Genomic_DNA"/>
</dbReference>
<dbReference type="SUPFAM" id="SSF46785">
    <property type="entry name" value="Winged helix' DNA-binding domain"/>
    <property type="match status" value="1"/>
</dbReference>
<protein>
    <submittedName>
        <fullName evidence="4">Helix-turn-helix domain-containing GNAT family N-acetyltransferase</fullName>
    </submittedName>
</protein>
<comment type="caution">
    <text evidence="4">The sequence shown here is derived from an EMBL/GenBank/DDBJ whole genome shotgun (WGS) entry which is preliminary data.</text>
</comment>
<dbReference type="RefSeq" id="WP_320508434.1">
    <property type="nucleotide sequence ID" value="NZ_JAXCLW010000002.1"/>
</dbReference>
<dbReference type="SMART" id="SM00347">
    <property type="entry name" value="HTH_MARR"/>
    <property type="match status" value="1"/>
</dbReference>
<accession>A0ABU5ED84</accession>
<feature type="domain" description="N-acetyltransferase" evidence="3">
    <location>
        <begin position="167"/>
        <end position="307"/>
    </location>
</feature>
<organism evidence="4 5">
    <name type="scientific">Dongia soli</name>
    <dbReference type="NCBI Taxonomy" id="600628"/>
    <lineage>
        <taxon>Bacteria</taxon>
        <taxon>Pseudomonadati</taxon>
        <taxon>Pseudomonadota</taxon>
        <taxon>Alphaproteobacteria</taxon>
        <taxon>Rhodospirillales</taxon>
        <taxon>Dongiaceae</taxon>
        <taxon>Dongia</taxon>
    </lineage>
</organism>
<dbReference type="PANTHER" id="PTHR13947">
    <property type="entry name" value="GNAT FAMILY N-ACETYLTRANSFERASE"/>
    <property type="match status" value="1"/>
</dbReference>
<evidence type="ECO:0000259" key="2">
    <source>
        <dbReference type="PROSITE" id="PS50995"/>
    </source>
</evidence>
<feature type="domain" description="HTH marR-type" evidence="2">
    <location>
        <begin position="1"/>
        <end position="141"/>
    </location>
</feature>
<proteinExistence type="predicted"/>
<dbReference type="Pfam" id="PF01047">
    <property type="entry name" value="MarR"/>
    <property type="match status" value="1"/>
</dbReference>
<dbReference type="PROSITE" id="PS50995">
    <property type="entry name" value="HTH_MARR_2"/>
    <property type="match status" value="1"/>
</dbReference>
<sequence>MSELDFDQRIAAIRRFNRFYTKQIGLLQEGLLKSPFSLTESRVLYELANRPQPTATELGRELGLDPGYLSRILRKFEQEGLVERQPSPDDARQSLLLLTSAGRESFAPLDEGSRGEVGDLLARLPVGEQRRLIAAMSTITALLSDRPKDVPVSYLLRPHRPGDMGWIVHRQAVLYAEEYGWDEEFEALIAEITAKFIQNFNPKRERCWIAERDGEVVGSILLVRESDEVAKLRLLYVEPKARGLGIGRRLIRECLDFARQCRYRKVSLWTNDILDAARHLYEEAGFHLVNQERHHSFGHDLVGQNWELVFSA</sequence>
<dbReference type="CDD" id="cd04301">
    <property type="entry name" value="NAT_SF"/>
    <property type="match status" value="1"/>
</dbReference>
<evidence type="ECO:0000256" key="1">
    <source>
        <dbReference type="ARBA" id="ARBA00022679"/>
    </source>
</evidence>
<gene>
    <name evidence="4" type="ORF">SMD27_11130</name>
</gene>
<dbReference type="InterPro" id="IPR011991">
    <property type="entry name" value="ArsR-like_HTH"/>
</dbReference>
<dbReference type="CDD" id="cd00090">
    <property type="entry name" value="HTH_ARSR"/>
    <property type="match status" value="1"/>
</dbReference>
<name>A0ABU5ED84_9PROT</name>
<dbReference type="Gene3D" id="3.40.630.30">
    <property type="match status" value="1"/>
</dbReference>
<evidence type="ECO:0000313" key="4">
    <source>
        <dbReference type="EMBL" id="MDY0883398.1"/>
    </source>
</evidence>